<comment type="pathway">
    <text evidence="3">Protein modification; protein ubiquitination.</text>
</comment>
<organism evidence="13 14">
    <name type="scientific">Prunus avium</name>
    <name type="common">Cherry</name>
    <name type="synonym">Cerasus avium</name>
    <dbReference type="NCBI Taxonomy" id="42229"/>
    <lineage>
        <taxon>Eukaryota</taxon>
        <taxon>Viridiplantae</taxon>
        <taxon>Streptophyta</taxon>
        <taxon>Embryophyta</taxon>
        <taxon>Tracheophyta</taxon>
        <taxon>Spermatophyta</taxon>
        <taxon>Magnoliopsida</taxon>
        <taxon>eudicotyledons</taxon>
        <taxon>Gunneridae</taxon>
        <taxon>Pentapetalae</taxon>
        <taxon>rosids</taxon>
        <taxon>fabids</taxon>
        <taxon>Rosales</taxon>
        <taxon>Rosaceae</taxon>
        <taxon>Amygdaloideae</taxon>
        <taxon>Amygdaleae</taxon>
        <taxon>Prunus</taxon>
    </lineage>
</organism>
<comment type="subcellular location">
    <subcellularLocation>
        <location evidence="2">Endomembrane system</location>
        <topology evidence="2">Multi-pass membrane protein</topology>
    </subcellularLocation>
</comment>
<keyword evidence="9 10" id="KW-0472">Membrane</keyword>
<dbReference type="InterPro" id="IPR057425">
    <property type="entry name" value="DUF2921_N"/>
</dbReference>
<dbReference type="GO" id="GO:0061630">
    <property type="term" value="F:ubiquitin protein ligase activity"/>
    <property type="evidence" value="ECO:0007669"/>
    <property type="project" value="UniProtKB-EC"/>
</dbReference>
<protein>
    <recommendedName>
        <fullName evidence="4">RING-type E3 ubiquitin transferase</fullName>
        <ecNumber evidence="4">2.3.2.27</ecNumber>
    </recommendedName>
</protein>
<dbReference type="InterPro" id="IPR021319">
    <property type="entry name" value="DUF2921"/>
</dbReference>
<evidence type="ECO:0000256" key="10">
    <source>
        <dbReference type="SAM" id="Phobius"/>
    </source>
</evidence>
<evidence type="ECO:0000256" key="7">
    <source>
        <dbReference type="ARBA" id="ARBA00022786"/>
    </source>
</evidence>
<feature type="transmembrane region" description="Helical" evidence="10">
    <location>
        <begin position="748"/>
        <end position="765"/>
    </location>
</feature>
<evidence type="ECO:0000256" key="9">
    <source>
        <dbReference type="ARBA" id="ARBA00023136"/>
    </source>
</evidence>
<evidence type="ECO:0000256" key="2">
    <source>
        <dbReference type="ARBA" id="ARBA00004127"/>
    </source>
</evidence>
<dbReference type="EC" id="2.3.2.27" evidence="4"/>
<dbReference type="GO" id="GO:0012505">
    <property type="term" value="C:endomembrane system"/>
    <property type="evidence" value="ECO:0007669"/>
    <property type="project" value="UniProtKB-SubCell"/>
</dbReference>
<name>A0A6P5U308_PRUAV</name>
<feature type="transmembrane region" description="Helical" evidence="10">
    <location>
        <begin position="786"/>
        <end position="804"/>
    </location>
</feature>
<evidence type="ECO:0000256" key="3">
    <source>
        <dbReference type="ARBA" id="ARBA00004906"/>
    </source>
</evidence>
<comment type="catalytic activity">
    <reaction evidence="1">
        <text>S-ubiquitinyl-[E2 ubiquitin-conjugating enzyme]-L-cysteine + [acceptor protein]-L-lysine = [E2 ubiquitin-conjugating enzyme]-L-cysteine + N(6)-ubiquitinyl-[acceptor protein]-L-lysine.</text>
        <dbReference type="EC" id="2.3.2.27"/>
    </reaction>
</comment>
<dbReference type="Pfam" id="PF11145">
    <property type="entry name" value="DUF2921"/>
    <property type="match status" value="1"/>
</dbReference>
<sequence>MKKETTTISRKCKSSATTSLNMWYALPKLLIFFCFFSTFPLTSVSSSSPPPSPISYSHHCDSFVPQSTPRRYSDNHIHQYHTGYYTGGGSGILSQIPSYLPHDEPQNMIGFNIWGAQTTDVQGLFKIQGSLRFQRDSVFTYVGNSRSHLRYPGGIYNRSRSISSLKSSIRFKLEGFWSEPSGKLCMVGSSSDYLGHGSWLYIPAVLKLYNLINSTSVTSLISGTLESLVSSENDPSYFGPVSILMLPRMNYKYSLVSNKSDDTSTDGNYIQPSSLPIETFCSVLSRERRHEFDLKYSSHCVLAKNCTPLAVSDLPRVVSLKSIECSEDKRRLRVLVIFADSRSVWYQKPFNPNTTLVGEGSWDAKKNQIRVVACRILNATESFTNRTHVGDCSTRLSLRFPAVWTIRNTRSTVGKIWSNKTVTELGYFESIAFESPENDIRRVLLPGLKYEYTKMEKVTKLCPRKKAAHGKTNIYPNLFSYDMRFDMSVKNSKGEAAWGSAIPISVGNSFYQHYPYSNEIPKSSARIGHLAAPVSYSYNNSIPVNISYQISIKFKQLGIEISELRNSSNSNGVKIYAEGIYDAKEGSLCMVGCRNLGSNSEQPTKDSVDCEILVNFQFPPTNSKHGSFIKGSIKSTRKKSDPLIFETWNLFSASGYRVEAKRSIWRMDVEITLVLISTTLACVSVALQIFHVKKHPDVRPSISMFMLLILTLGYMIPLMLNFEAMVTKKTNRRNVLLGSGGWLEVNEVIVRVITMVAFLLQMRLLQLTWSARSATQKELWIMEKKALFVALSVYVAGALGALLLKNWRKADSDNDFVVLSSYFPEHPILDALKSYGGLVLDGFLLPQILLNVFCKSKEKALSVSFYIGTTFVRAMPHAYDLYRAQNSAHHQLHESYLYASPVADFFSTAWDVIIPFGGLLFAGIIYLQQKFGGLCILPQKLRELGEYEVSSVTEG</sequence>
<feature type="transmembrane region" description="Helical" evidence="10">
    <location>
        <begin position="702"/>
        <end position="720"/>
    </location>
</feature>
<dbReference type="RefSeq" id="XP_021833540.1">
    <property type="nucleotide sequence ID" value="XM_021977848.1"/>
</dbReference>
<evidence type="ECO:0000259" key="12">
    <source>
        <dbReference type="Pfam" id="PF25333"/>
    </source>
</evidence>
<dbReference type="GeneID" id="110773338"/>
<evidence type="ECO:0000256" key="1">
    <source>
        <dbReference type="ARBA" id="ARBA00000900"/>
    </source>
</evidence>
<keyword evidence="7" id="KW-0833">Ubl conjugation pathway</keyword>
<dbReference type="PANTHER" id="PTHR33389:SF18">
    <property type="entry name" value="OS01G0677900 PROTEIN"/>
    <property type="match status" value="1"/>
</dbReference>
<keyword evidence="13" id="KW-1185">Reference proteome</keyword>
<feature type="domain" description="DUF2921" evidence="12">
    <location>
        <begin position="460"/>
        <end position="646"/>
    </location>
</feature>
<dbReference type="KEGG" id="pavi:110773338"/>
<feature type="domain" description="DUF2921" evidence="12">
    <location>
        <begin position="56"/>
        <end position="242"/>
    </location>
</feature>
<evidence type="ECO:0000313" key="14">
    <source>
        <dbReference type="RefSeq" id="XP_021833540.1"/>
    </source>
</evidence>
<proteinExistence type="predicted"/>
<dbReference type="AlphaFoldDB" id="A0A6P5U308"/>
<evidence type="ECO:0000256" key="5">
    <source>
        <dbReference type="ARBA" id="ARBA00022679"/>
    </source>
</evidence>
<evidence type="ECO:0000256" key="4">
    <source>
        <dbReference type="ARBA" id="ARBA00012483"/>
    </source>
</evidence>
<evidence type="ECO:0000259" key="11">
    <source>
        <dbReference type="Pfam" id="PF11145"/>
    </source>
</evidence>
<feature type="domain" description="DUF2921" evidence="12">
    <location>
        <begin position="305"/>
        <end position="431"/>
    </location>
</feature>
<reference evidence="14" key="1">
    <citation type="submission" date="2025-08" db="UniProtKB">
        <authorList>
            <consortium name="RefSeq"/>
        </authorList>
    </citation>
    <scope>IDENTIFICATION</scope>
</reference>
<evidence type="ECO:0000313" key="13">
    <source>
        <dbReference type="Proteomes" id="UP000515124"/>
    </source>
</evidence>
<feature type="transmembrane region" description="Helical" evidence="10">
    <location>
        <begin position="671"/>
        <end position="690"/>
    </location>
</feature>
<feature type="domain" description="SWEET-like" evidence="11">
    <location>
        <begin position="660"/>
        <end position="941"/>
    </location>
</feature>
<evidence type="ECO:0000256" key="8">
    <source>
        <dbReference type="ARBA" id="ARBA00022989"/>
    </source>
</evidence>
<keyword evidence="6 10" id="KW-0812">Transmembrane</keyword>
<keyword evidence="5" id="KW-0808">Transferase</keyword>
<accession>A0A6P5U308</accession>
<evidence type="ECO:0000256" key="6">
    <source>
        <dbReference type="ARBA" id="ARBA00022692"/>
    </source>
</evidence>
<dbReference type="Pfam" id="PF25333">
    <property type="entry name" value="DUF2921_N"/>
    <property type="match status" value="3"/>
</dbReference>
<keyword evidence="8 10" id="KW-1133">Transmembrane helix</keyword>
<dbReference type="Proteomes" id="UP000515124">
    <property type="component" value="Unplaced"/>
</dbReference>
<gene>
    <name evidence="14" type="primary">LOC110773338</name>
</gene>
<feature type="transmembrane region" description="Helical" evidence="10">
    <location>
        <begin position="905"/>
        <end position="927"/>
    </location>
</feature>
<dbReference type="PANTHER" id="PTHR33389">
    <property type="entry name" value="FAMILY PROTEIN, PUTATIVE (DUF2921)-RELATED"/>
    <property type="match status" value="1"/>
</dbReference>